<evidence type="ECO:0000256" key="13">
    <source>
        <dbReference type="ARBA" id="ARBA00031452"/>
    </source>
</evidence>
<evidence type="ECO:0000256" key="11">
    <source>
        <dbReference type="ARBA" id="ARBA00022840"/>
    </source>
</evidence>
<dbReference type="GO" id="GO:0005524">
    <property type="term" value="F:ATP binding"/>
    <property type="evidence" value="ECO:0007669"/>
    <property type="project" value="UniProtKB-UniRule"/>
</dbReference>
<evidence type="ECO:0000256" key="17">
    <source>
        <dbReference type="RuleBase" id="RU003825"/>
    </source>
</evidence>
<dbReference type="Proteomes" id="UP000003165">
    <property type="component" value="Unassembled WGS sequence"/>
</dbReference>
<dbReference type="eggNOG" id="COG0572">
    <property type="taxonomic scope" value="Bacteria"/>
</dbReference>
<dbReference type="NCBIfam" id="TIGR00235">
    <property type="entry name" value="udk"/>
    <property type="match status" value="1"/>
</dbReference>
<sequence>MTPAPPPPFIIGIAGGSGSGKSTVTRRLVEAIGREHVALLVQDNYYRDQPQLSAEQRGQTNYDHPDAFDWMLLRAHLTTLEQGRPVAMPHYDFASHRRAERSQAVAAAPVIVLEGILALHDAVLRECMALKLFVDTEDDIRFIRRLERDIAERGRTLQQVVAQYLTTVRPMHRQFVEPTRRFADVILPHGANDPALELIAARVAAVRC</sequence>
<dbReference type="UniPathway" id="UPA00579">
    <property type="reaction ID" value="UER00640"/>
</dbReference>
<dbReference type="GO" id="GO:0043771">
    <property type="term" value="F:cytidine kinase activity"/>
    <property type="evidence" value="ECO:0007669"/>
    <property type="project" value="RHEA"/>
</dbReference>
<comment type="pathway">
    <text evidence="3 16 17">Pyrimidine metabolism; CTP biosynthesis via salvage pathway; CTP from cytidine: step 1/3.</text>
</comment>
<comment type="pathway">
    <text evidence="2 16 17">Pyrimidine metabolism; UMP biosynthesis via salvage pathway; UMP from uridine: step 1/1.</text>
</comment>
<dbReference type="InterPro" id="IPR000764">
    <property type="entry name" value="Uridine_kinase-like"/>
</dbReference>
<dbReference type="UniPathway" id="UPA00574">
    <property type="reaction ID" value="UER00637"/>
</dbReference>
<dbReference type="GO" id="GO:0044211">
    <property type="term" value="P:CTP salvage"/>
    <property type="evidence" value="ECO:0007669"/>
    <property type="project" value="UniProtKB-UniRule"/>
</dbReference>
<evidence type="ECO:0000256" key="15">
    <source>
        <dbReference type="ARBA" id="ARBA00048909"/>
    </source>
</evidence>
<evidence type="ECO:0000256" key="5">
    <source>
        <dbReference type="ARBA" id="ARBA00012137"/>
    </source>
</evidence>
<reference evidence="19 20" key="1">
    <citation type="submission" date="2009-02" db="EMBL/GenBank/DDBJ databases">
        <title>Sequencing of the draft genome and assembly of Lutiella nitroferrum 2002.</title>
        <authorList>
            <consortium name="US DOE Joint Genome Institute (JGI-PGF)"/>
            <person name="Lucas S."/>
            <person name="Copeland A."/>
            <person name="Lapidus A."/>
            <person name="Glavina del Rio T."/>
            <person name="Tice H."/>
            <person name="Bruce D."/>
            <person name="Goodwin L."/>
            <person name="Pitluck S."/>
            <person name="Larimer F."/>
            <person name="Land M.L."/>
            <person name="Hauser L."/>
            <person name="Coates J.D."/>
        </authorList>
    </citation>
    <scope>NUCLEOTIDE SEQUENCE [LARGE SCALE GENOMIC DNA]</scope>
    <source>
        <strain evidence="19 20">2002</strain>
    </source>
</reference>
<dbReference type="Gene3D" id="3.40.50.300">
    <property type="entry name" value="P-loop containing nucleotide triphosphate hydrolases"/>
    <property type="match status" value="1"/>
</dbReference>
<evidence type="ECO:0000256" key="16">
    <source>
        <dbReference type="HAMAP-Rule" id="MF_00551"/>
    </source>
</evidence>
<protein>
    <recommendedName>
        <fullName evidence="6 16">Uridine kinase</fullName>
        <ecNumber evidence="5 16">2.7.1.48</ecNumber>
    </recommendedName>
    <alternativeName>
        <fullName evidence="12 16">Cytidine monophosphokinase</fullName>
    </alternativeName>
    <alternativeName>
        <fullName evidence="13 16">Uridine monophosphokinase</fullName>
    </alternativeName>
</protein>
<dbReference type="HAMAP" id="MF_00551">
    <property type="entry name" value="Uridine_kinase"/>
    <property type="match status" value="1"/>
</dbReference>
<dbReference type="PANTHER" id="PTHR10285">
    <property type="entry name" value="URIDINE KINASE"/>
    <property type="match status" value="1"/>
</dbReference>
<evidence type="ECO:0000256" key="7">
    <source>
        <dbReference type="ARBA" id="ARBA00022490"/>
    </source>
</evidence>
<dbReference type="InterPro" id="IPR006083">
    <property type="entry name" value="PRK/URK"/>
</dbReference>
<keyword evidence="8 16" id="KW-0808">Transferase</keyword>
<dbReference type="AlphaFoldDB" id="B9YZK4"/>
<dbReference type="GO" id="GO:0005737">
    <property type="term" value="C:cytoplasm"/>
    <property type="evidence" value="ECO:0007669"/>
    <property type="project" value="UniProtKB-SubCell"/>
</dbReference>
<comment type="catalytic activity">
    <reaction evidence="14 17">
        <text>cytidine + ATP = CMP + ADP + H(+)</text>
        <dbReference type="Rhea" id="RHEA:24674"/>
        <dbReference type="ChEBI" id="CHEBI:15378"/>
        <dbReference type="ChEBI" id="CHEBI:17562"/>
        <dbReference type="ChEBI" id="CHEBI:30616"/>
        <dbReference type="ChEBI" id="CHEBI:60377"/>
        <dbReference type="ChEBI" id="CHEBI:456216"/>
        <dbReference type="EC" id="2.7.1.48"/>
    </reaction>
</comment>
<dbReference type="InterPro" id="IPR027417">
    <property type="entry name" value="P-loop_NTPase"/>
</dbReference>
<dbReference type="GO" id="GO:0004849">
    <property type="term" value="F:uridine kinase activity"/>
    <property type="evidence" value="ECO:0007669"/>
    <property type="project" value="UniProtKB-UniRule"/>
</dbReference>
<comment type="similarity">
    <text evidence="4 16 17">Belongs to the uridine kinase family.</text>
</comment>
<gene>
    <name evidence="16" type="primary">udk</name>
    <name evidence="19" type="ORF">FuraDRAFT_0539</name>
</gene>
<evidence type="ECO:0000259" key="18">
    <source>
        <dbReference type="Pfam" id="PF00485"/>
    </source>
</evidence>
<feature type="binding site" evidence="16">
    <location>
        <begin position="15"/>
        <end position="22"/>
    </location>
    <ligand>
        <name>ATP</name>
        <dbReference type="ChEBI" id="CHEBI:30616"/>
    </ligand>
</feature>
<evidence type="ECO:0000256" key="12">
    <source>
        <dbReference type="ARBA" id="ARBA00030641"/>
    </source>
</evidence>
<dbReference type="EC" id="2.7.1.48" evidence="5 16"/>
<dbReference type="PRINTS" id="PR00988">
    <property type="entry name" value="URIDINKINASE"/>
</dbReference>
<dbReference type="EMBL" id="ACIS01000001">
    <property type="protein sequence ID" value="EEG10557.1"/>
    <property type="molecule type" value="Genomic_DNA"/>
</dbReference>
<keyword evidence="9 16" id="KW-0547">Nucleotide-binding</keyword>
<proteinExistence type="inferred from homology"/>
<keyword evidence="10 16" id="KW-0418">Kinase</keyword>
<accession>B9YZK4</accession>
<dbReference type="NCBIfam" id="NF004018">
    <property type="entry name" value="PRK05480.1"/>
    <property type="match status" value="1"/>
</dbReference>
<dbReference type="GO" id="GO:0044206">
    <property type="term" value="P:UMP salvage"/>
    <property type="evidence" value="ECO:0007669"/>
    <property type="project" value="UniProtKB-UniRule"/>
</dbReference>
<keyword evidence="20" id="KW-1185">Reference proteome</keyword>
<evidence type="ECO:0000256" key="14">
    <source>
        <dbReference type="ARBA" id="ARBA00047436"/>
    </source>
</evidence>
<dbReference type="SUPFAM" id="SSF52540">
    <property type="entry name" value="P-loop containing nucleoside triphosphate hydrolases"/>
    <property type="match status" value="1"/>
</dbReference>
<keyword evidence="7 16" id="KW-0963">Cytoplasm</keyword>
<evidence type="ECO:0000256" key="3">
    <source>
        <dbReference type="ARBA" id="ARBA00004784"/>
    </source>
</evidence>
<comment type="caution">
    <text evidence="19">The sequence shown here is derived from an EMBL/GenBank/DDBJ whole genome shotgun (WGS) entry which is preliminary data.</text>
</comment>
<comment type="catalytic activity">
    <reaction evidence="15 16 17">
        <text>uridine + ATP = UMP + ADP + H(+)</text>
        <dbReference type="Rhea" id="RHEA:16825"/>
        <dbReference type="ChEBI" id="CHEBI:15378"/>
        <dbReference type="ChEBI" id="CHEBI:16704"/>
        <dbReference type="ChEBI" id="CHEBI:30616"/>
        <dbReference type="ChEBI" id="CHEBI:57865"/>
        <dbReference type="ChEBI" id="CHEBI:456216"/>
        <dbReference type="EC" id="2.7.1.48"/>
    </reaction>
</comment>
<evidence type="ECO:0000313" key="20">
    <source>
        <dbReference type="Proteomes" id="UP000003165"/>
    </source>
</evidence>
<dbReference type="RefSeq" id="WP_008952559.1">
    <property type="nucleotide sequence ID" value="NZ_ACIS01000001.1"/>
</dbReference>
<evidence type="ECO:0000256" key="6">
    <source>
        <dbReference type="ARBA" id="ARBA00021478"/>
    </source>
</evidence>
<comment type="subcellular location">
    <subcellularLocation>
        <location evidence="1 16 17">Cytoplasm</location>
    </subcellularLocation>
</comment>
<dbReference type="Pfam" id="PF00485">
    <property type="entry name" value="PRK"/>
    <property type="match status" value="1"/>
</dbReference>
<organism evidence="19 20">
    <name type="scientific">Pseudogulbenkiania ferrooxidans 2002</name>
    <dbReference type="NCBI Taxonomy" id="279714"/>
    <lineage>
        <taxon>Bacteria</taxon>
        <taxon>Pseudomonadati</taxon>
        <taxon>Pseudomonadota</taxon>
        <taxon>Betaproteobacteria</taxon>
        <taxon>Neisseriales</taxon>
        <taxon>Chromobacteriaceae</taxon>
        <taxon>Pseudogulbenkiania</taxon>
    </lineage>
</organism>
<evidence type="ECO:0000256" key="4">
    <source>
        <dbReference type="ARBA" id="ARBA00005408"/>
    </source>
</evidence>
<evidence type="ECO:0000256" key="9">
    <source>
        <dbReference type="ARBA" id="ARBA00022741"/>
    </source>
</evidence>
<dbReference type="CDD" id="cd02023">
    <property type="entry name" value="UMPK"/>
    <property type="match status" value="1"/>
</dbReference>
<name>B9YZK4_9NEIS</name>
<evidence type="ECO:0000256" key="1">
    <source>
        <dbReference type="ARBA" id="ARBA00004496"/>
    </source>
</evidence>
<evidence type="ECO:0000256" key="8">
    <source>
        <dbReference type="ARBA" id="ARBA00022679"/>
    </source>
</evidence>
<evidence type="ECO:0000313" key="19">
    <source>
        <dbReference type="EMBL" id="EEG10557.1"/>
    </source>
</evidence>
<dbReference type="InterPro" id="IPR026008">
    <property type="entry name" value="Uridine_kinase"/>
</dbReference>
<keyword evidence="11 16" id="KW-0067">ATP-binding</keyword>
<feature type="domain" description="Phosphoribulokinase/uridine kinase" evidence="18">
    <location>
        <begin position="10"/>
        <end position="190"/>
    </location>
</feature>
<evidence type="ECO:0000256" key="10">
    <source>
        <dbReference type="ARBA" id="ARBA00022777"/>
    </source>
</evidence>
<evidence type="ECO:0000256" key="2">
    <source>
        <dbReference type="ARBA" id="ARBA00004690"/>
    </source>
</evidence>